<dbReference type="PANTHER" id="PTHR12788">
    <property type="entry name" value="PROTEIN-TYROSINE SULFOTRANSFERASE 2"/>
    <property type="match status" value="1"/>
</dbReference>
<dbReference type="SUPFAM" id="SSF52540">
    <property type="entry name" value="P-loop containing nucleoside triphosphate hydrolases"/>
    <property type="match status" value="1"/>
</dbReference>
<dbReference type="Proteomes" id="UP000315440">
    <property type="component" value="Unassembled WGS sequence"/>
</dbReference>
<dbReference type="RefSeq" id="WP_146399957.1">
    <property type="nucleotide sequence ID" value="NZ_SJPQ01000002.1"/>
</dbReference>
<comment type="caution">
    <text evidence="2">The sequence shown here is derived from an EMBL/GenBank/DDBJ whole genome shotgun (WGS) entry which is preliminary data.</text>
</comment>
<reference evidence="2 3" key="1">
    <citation type="submission" date="2019-02" db="EMBL/GenBank/DDBJ databases">
        <title>Deep-cultivation of Planctomycetes and their phenomic and genomic characterization uncovers novel biology.</title>
        <authorList>
            <person name="Wiegand S."/>
            <person name="Jogler M."/>
            <person name="Boedeker C."/>
            <person name="Pinto D."/>
            <person name="Vollmers J."/>
            <person name="Rivas-Marin E."/>
            <person name="Kohn T."/>
            <person name="Peeters S.H."/>
            <person name="Heuer A."/>
            <person name="Rast P."/>
            <person name="Oberbeckmann S."/>
            <person name="Bunk B."/>
            <person name="Jeske O."/>
            <person name="Meyerdierks A."/>
            <person name="Storesund J.E."/>
            <person name="Kallscheuer N."/>
            <person name="Luecker S."/>
            <person name="Lage O.M."/>
            <person name="Pohl T."/>
            <person name="Merkel B.J."/>
            <person name="Hornburger P."/>
            <person name="Mueller R.-W."/>
            <person name="Bruemmer F."/>
            <person name="Labrenz M."/>
            <person name="Spormann A.M."/>
            <person name="Op Den Camp H."/>
            <person name="Overmann J."/>
            <person name="Amann R."/>
            <person name="Jetten M.S.M."/>
            <person name="Mascher T."/>
            <person name="Medema M.H."/>
            <person name="Devos D.P."/>
            <person name="Kaster A.-K."/>
            <person name="Ovreas L."/>
            <person name="Rohde M."/>
            <person name="Galperin M.Y."/>
            <person name="Jogler C."/>
        </authorList>
    </citation>
    <scope>NUCLEOTIDE SEQUENCE [LARGE SCALE GENOMIC DNA]</scope>
    <source>
        <strain evidence="2 3">Mal64</strain>
    </source>
</reference>
<proteinExistence type="predicted"/>
<name>A0A5C5ZNE3_9BACT</name>
<accession>A0A5C5ZNE3</accession>
<evidence type="ECO:0000313" key="3">
    <source>
        <dbReference type="Proteomes" id="UP000315440"/>
    </source>
</evidence>
<gene>
    <name evidence="2" type="ORF">Mal64_21770</name>
</gene>
<dbReference type="Pfam" id="PF13469">
    <property type="entry name" value="Sulfotransfer_3"/>
    <property type="match status" value="1"/>
</dbReference>
<keyword evidence="3" id="KW-1185">Reference proteome</keyword>
<dbReference type="InterPro" id="IPR027417">
    <property type="entry name" value="P-loop_NTPase"/>
</dbReference>
<dbReference type="InterPro" id="IPR026634">
    <property type="entry name" value="TPST-like"/>
</dbReference>
<dbReference type="PANTHER" id="PTHR12788:SF10">
    <property type="entry name" value="PROTEIN-TYROSINE SULFOTRANSFERASE"/>
    <property type="match status" value="1"/>
</dbReference>
<dbReference type="OrthoDB" id="9777890at2"/>
<dbReference type="AlphaFoldDB" id="A0A5C5ZNE3"/>
<protein>
    <submittedName>
        <fullName evidence="2">Sulfotransferase domain protein</fullName>
    </submittedName>
</protein>
<evidence type="ECO:0000313" key="2">
    <source>
        <dbReference type="EMBL" id="TWT88690.1"/>
    </source>
</evidence>
<keyword evidence="1 2" id="KW-0808">Transferase</keyword>
<dbReference type="Gene3D" id="3.40.50.300">
    <property type="entry name" value="P-loop containing nucleotide triphosphate hydrolases"/>
    <property type="match status" value="1"/>
</dbReference>
<sequence length="316" mass="35665">MSSNPIFIVGCDRSGTTLLRLMLIQHSQVAILRESNFLSVVRDRRDDYGRFDTAWARHAFIRDLQWSQATSKTISFDSFELEVDEALAALEAAAPCELPGAIAALYNAHAAKQGKTIWGDKTPAYILEMEWLAEAFPGARFVHIIRDARDTAHSIVKARFQANYRKAGEMWATRVAAGIAAGKKLGPERYYEMRYEGLLQSTEDELRRMSEWLGIEYESGMLEYYTTSDKNIAKEHTQLFELASKPVDASRAFAWRGSMPRLQVADVEENAGPLLAELGYEVRGAKAPWVVRASRGISRAAFSFVKTRPRMRSMLR</sequence>
<dbReference type="GO" id="GO:0008476">
    <property type="term" value="F:protein-tyrosine sulfotransferase activity"/>
    <property type="evidence" value="ECO:0007669"/>
    <property type="project" value="InterPro"/>
</dbReference>
<organism evidence="2 3">
    <name type="scientific">Pseudobythopirellula maris</name>
    <dbReference type="NCBI Taxonomy" id="2527991"/>
    <lineage>
        <taxon>Bacteria</taxon>
        <taxon>Pseudomonadati</taxon>
        <taxon>Planctomycetota</taxon>
        <taxon>Planctomycetia</taxon>
        <taxon>Pirellulales</taxon>
        <taxon>Lacipirellulaceae</taxon>
        <taxon>Pseudobythopirellula</taxon>
    </lineage>
</organism>
<evidence type="ECO:0000256" key="1">
    <source>
        <dbReference type="ARBA" id="ARBA00022679"/>
    </source>
</evidence>
<dbReference type="EMBL" id="SJPQ01000002">
    <property type="protein sequence ID" value="TWT88690.1"/>
    <property type="molecule type" value="Genomic_DNA"/>
</dbReference>